<protein>
    <recommendedName>
        <fullName evidence="12 13">Cardiolipin synthase</fullName>
        <shortName evidence="12">CL synthase</shortName>
        <ecNumber evidence="12 13">2.7.8.-</ecNumber>
    </recommendedName>
</protein>
<feature type="active site" evidence="12">
    <location>
        <position position="219"/>
    </location>
</feature>
<dbReference type="InterPro" id="IPR025202">
    <property type="entry name" value="PLD-like_dom"/>
</dbReference>
<evidence type="ECO:0000256" key="4">
    <source>
        <dbReference type="ARBA" id="ARBA00022679"/>
    </source>
</evidence>
<keyword evidence="9 12" id="KW-0472">Membrane</keyword>
<organism evidence="15 16">
    <name type="scientific">Paenibacillus cremeus</name>
    <dbReference type="NCBI Taxonomy" id="2163881"/>
    <lineage>
        <taxon>Bacteria</taxon>
        <taxon>Bacillati</taxon>
        <taxon>Bacillota</taxon>
        <taxon>Bacilli</taxon>
        <taxon>Bacillales</taxon>
        <taxon>Paenibacillaceae</taxon>
        <taxon>Paenibacillus</taxon>
    </lineage>
</organism>
<proteinExistence type="inferred from homology"/>
<keyword evidence="8 12" id="KW-0443">Lipid metabolism</keyword>
<dbReference type="CDD" id="cd09112">
    <property type="entry name" value="PLDc_CLS_2"/>
    <property type="match status" value="1"/>
</dbReference>
<dbReference type="GO" id="GO:0005886">
    <property type="term" value="C:plasma membrane"/>
    <property type="evidence" value="ECO:0007669"/>
    <property type="project" value="UniProtKB-SubCell"/>
</dbReference>
<comment type="caution">
    <text evidence="12">Lacks conserved residue(s) required for the propagation of feature annotation.</text>
</comment>
<dbReference type="PROSITE" id="PS50035">
    <property type="entry name" value="PLD"/>
    <property type="match status" value="2"/>
</dbReference>
<dbReference type="SMART" id="SM00155">
    <property type="entry name" value="PLDc"/>
    <property type="match status" value="2"/>
</dbReference>
<evidence type="ECO:0000256" key="11">
    <source>
        <dbReference type="ARBA" id="ARBA00023264"/>
    </source>
</evidence>
<feature type="domain" description="PLD phosphodiesterase" evidence="14">
    <location>
        <begin position="214"/>
        <end position="241"/>
    </location>
</feature>
<dbReference type="Proteomes" id="UP000317036">
    <property type="component" value="Unassembled WGS sequence"/>
</dbReference>
<feature type="transmembrane region" description="Helical" evidence="12">
    <location>
        <begin position="31"/>
        <end position="51"/>
    </location>
</feature>
<feature type="domain" description="PLD phosphodiesterase" evidence="14">
    <location>
        <begin position="390"/>
        <end position="417"/>
    </location>
</feature>
<keyword evidence="10 12" id="KW-0594">Phospholipid biosynthesis</keyword>
<gene>
    <name evidence="15" type="primary">cls</name>
    <name evidence="15" type="ORF">FPZ49_18450</name>
</gene>
<dbReference type="EC" id="2.7.8.-" evidence="12 13"/>
<keyword evidence="7 12" id="KW-1133">Transmembrane helix</keyword>
<dbReference type="InterPro" id="IPR027379">
    <property type="entry name" value="CLS_N"/>
</dbReference>
<evidence type="ECO:0000256" key="5">
    <source>
        <dbReference type="ARBA" id="ARBA00022692"/>
    </source>
</evidence>
<evidence type="ECO:0000256" key="8">
    <source>
        <dbReference type="ARBA" id="ARBA00023098"/>
    </source>
</evidence>
<comment type="catalytic activity">
    <reaction evidence="12">
        <text>2 a 1,2-diacyl-sn-glycero-3-phospho-(1'-sn-glycerol) = a cardiolipin + glycerol</text>
        <dbReference type="Rhea" id="RHEA:31451"/>
        <dbReference type="ChEBI" id="CHEBI:17754"/>
        <dbReference type="ChEBI" id="CHEBI:62237"/>
        <dbReference type="ChEBI" id="CHEBI:64716"/>
    </reaction>
</comment>
<dbReference type="PANTHER" id="PTHR21248:SF20">
    <property type="entry name" value="CARDIOLIPIN SYNTHASE YWIE-RELATED"/>
    <property type="match status" value="1"/>
</dbReference>
<evidence type="ECO:0000256" key="6">
    <source>
        <dbReference type="ARBA" id="ARBA00022737"/>
    </source>
</evidence>
<dbReference type="GO" id="GO:0008808">
    <property type="term" value="F:cardiolipin synthase activity"/>
    <property type="evidence" value="ECO:0007669"/>
    <property type="project" value="UniProtKB-UniRule"/>
</dbReference>
<feature type="active site" evidence="12">
    <location>
        <position position="395"/>
    </location>
</feature>
<dbReference type="CDD" id="cd09110">
    <property type="entry name" value="PLDc_CLS_1"/>
    <property type="match status" value="1"/>
</dbReference>
<dbReference type="Pfam" id="PF13091">
    <property type="entry name" value="PLDc_2"/>
    <property type="match status" value="2"/>
</dbReference>
<comment type="caution">
    <text evidence="15">The sequence shown here is derived from an EMBL/GenBank/DDBJ whole genome shotgun (WGS) entry which is preliminary data.</text>
</comment>
<evidence type="ECO:0000259" key="14">
    <source>
        <dbReference type="PROSITE" id="PS50035"/>
    </source>
</evidence>
<feature type="active site" evidence="12">
    <location>
        <position position="221"/>
    </location>
</feature>
<name>A0A559K8G4_9BACL</name>
<dbReference type="AlphaFoldDB" id="A0A559K8G4"/>
<feature type="active site" evidence="12">
    <location>
        <position position="397"/>
    </location>
</feature>
<evidence type="ECO:0000256" key="1">
    <source>
        <dbReference type="ARBA" id="ARBA00004651"/>
    </source>
</evidence>
<dbReference type="SUPFAM" id="SSF56024">
    <property type="entry name" value="Phospholipase D/nuclease"/>
    <property type="match status" value="2"/>
</dbReference>
<comment type="subcellular location">
    <subcellularLocation>
        <location evidence="1 12">Cell membrane</location>
        <topology evidence="1 12">Multi-pass membrane protein</topology>
    </subcellularLocation>
</comment>
<keyword evidence="5 12" id="KW-0812">Transmembrane</keyword>
<evidence type="ECO:0000256" key="10">
    <source>
        <dbReference type="ARBA" id="ARBA00023209"/>
    </source>
</evidence>
<dbReference type="FunFam" id="3.30.870.10:FF:000014">
    <property type="entry name" value="Cardiolipin synthase"/>
    <property type="match status" value="1"/>
</dbReference>
<dbReference type="GO" id="GO:0032049">
    <property type="term" value="P:cardiolipin biosynthetic process"/>
    <property type="evidence" value="ECO:0007669"/>
    <property type="project" value="UniProtKB-UniRule"/>
</dbReference>
<dbReference type="HAMAP" id="MF_01916">
    <property type="entry name" value="Cardiolipin_synth_Cls"/>
    <property type="match status" value="1"/>
</dbReference>
<comment type="function">
    <text evidence="12">Catalyzes the reversible phosphatidyl group transfer from one phosphatidylglycerol molecule to another to form cardiolipin (CL) (diphosphatidylglycerol) and glycerol.</text>
</comment>
<dbReference type="InterPro" id="IPR022924">
    <property type="entry name" value="Cardiolipin_synthase"/>
</dbReference>
<dbReference type="Gene3D" id="3.30.870.10">
    <property type="entry name" value="Endonuclease Chain A"/>
    <property type="match status" value="2"/>
</dbReference>
<keyword evidence="3 12" id="KW-0444">Lipid biosynthesis</keyword>
<keyword evidence="11 12" id="KW-1208">Phospholipid metabolism</keyword>
<dbReference type="RefSeq" id="WP_144849650.1">
    <property type="nucleotide sequence ID" value="NZ_VNJI01000023.1"/>
</dbReference>
<sequence>MFWLVIALLLFIFQILTILIGEFRHPSKAMAWMFILFVFPIIGFVVYYFLAKEYSQRKKVKRKGLRLVNDIRYIGKNHKTSKTLDFEEERLIGWRHEPRLFSLLNNIPGSLITTRNEVRVLTNAHQAYPAMLEAIGKARQHIHFEFYSIRNDETGKKFQAALIQKAREGVKVRCIFDGIGSYQLDSRFIEELKGAGVEVYIFLPAVFAFFDKRANYRNHRKIVVIDGVTGFLGGINIGNEYLGGDAKLGFWRDTHLQLEGDAVYSLQHTFLTDWMFVSGQRLAEPDYFPEHDYPARKPVQIISSGPDAHWDAILEMYFGAITAAKKRVFITTPYFIPDPSIIMSLKTAAISGIDVRIIYPQKADSRLVGYASLSFMEELMQAGVRFYAYQKGFAHAKVVIIDDLLACVGTANMDMRSFFSNFELNAVLYDKDTIHRLENDFLLDLKECVEVKLEVFERRSRLKKGKEVFARLLSPLF</sequence>
<evidence type="ECO:0000256" key="2">
    <source>
        <dbReference type="ARBA" id="ARBA00022475"/>
    </source>
</evidence>
<dbReference type="Pfam" id="PF13396">
    <property type="entry name" value="PLDc_N"/>
    <property type="match status" value="1"/>
</dbReference>
<keyword evidence="2 12" id="KW-1003">Cell membrane</keyword>
<evidence type="ECO:0000256" key="9">
    <source>
        <dbReference type="ARBA" id="ARBA00023136"/>
    </source>
</evidence>
<keyword evidence="6" id="KW-0677">Repeat</keyword>
<dbReference type="InterPro" id="IPR001736">
    <property type="entry name" value="PLipase_D/transphosphatidylase"/>
</dbReference>
<evidence type="ECO:0000313" key="16">
    <source>
        <dbReference type="Proteomes" id="UP000317036"/>
    </source>
</evidence>
<dbReference type="PANTHER" id="PTHR21248">
    <property type="entry name" value="CARDIOLIPIN SYNTHASE"/>
    <property type="match status" value="1"/>
</dbReference>
<keyword evidence="16" id="KW-1185">Reference proteome</keyword>
<evidence type="ECO:0000256" key="13">
    <source>
        <dbReference type="NCBIfam" id="TIGR04265"/>
    </source>
</evidence>
<feature type="active site" evidence="12">
    <location>
        <position position="402"/>
    </location>
</feature>
<dbReference type="InterPro" id="IPR030874">
    <property type="entry name" value="Cardiolipin_synth_Firmi"/>
</dbReference>
<comment type="similarity">
    <text evidence="12">Belongs to the phospholipase D family. Cardiolipin synthase subfamily.</text>
</comment>
<dbReference type="NCBIfam" id="TIGR04265">
    <property type="entry name" value="bac_cardiolipin"/>
    <property type="match status" value="1"/>
</dbReference>
<accession>A0A559K8G4</accession>
<keyword evidence="4 12" id="KW-0808">Transferase</keyword>
<evidence type="ECO:0000256" key="12">
    <source>
        <dbReference type="HAMAP-Rule" id="MF_01916"/>
    </source>
</evidence>
<dbReference type="OrthoDB" id="9762009at2"/>
<dbReference type="EMBL" id="VNJI01000023">
    <property type="protein sequence ID" value="TVY08420.1"/>
    <property type="molecule type" value="Genomic_DNA"/>
</dbReference>
<evidence type="ECO:0000313" key="15">
    <source>
        <dbReference type="EMBL" id="TVY08420.1"/>
    </source>
</evidence>
<evidence type="ECO:0000256" key="3">
    <source>
        <dbReference type="ARBA" id="ARBA00022516"/>
    </source>
</evidence>
<feature type="active site" evidence="12">
    <location>
        <position position="226"/>
    </location>
</feature>
<evidence type="ECO:0000256" key="7">
    <source>
        <dbReference type="ARBA" id="ARBA00022989"/>
    </source>
</evidence>
<reference evidence="15 16" key="1">
    <citation type="submission" date="2019-07" db="EMBL/GenBank/DDBJ databases">
        <authorList>
            <person name="Kim J."/>
        </authorList>
    </citation>
    <scope>NUCLEOTIDE SEQUENCE [LARGE SCALE GENOMIC DNA]</scope>
    <source>
        <strain evidence="15 16">JC52</strain>
    </source>
</reference>